<dbReference type="KEGG" id="gji:H1R19_15710"/>
<dbReference type="RefSeq" id="WP_219849511.1">
    <property type="nucleotide sequence ID" value="NZ_CP059491.1"/>
</dbReference>
<dbReference type="PANTHER" id="PTHR33452:SF1">
    <property type="entry name" value="INNER MEMBRANE PROTEIN YPHA-RELATED"/>
    <property type="match status" value="1"/>
</dbReference>
<dbReference type="InterPro" id="IPR051907">
    <property type="entry name" value="DoxX-like_oxidoreductase"/>
</dbReference>
<comment type="similarity">
    <text evidence="2">Belongs to the DoxX family.</text>
</comment>
<dbReference type="Pfam" id="PF07681">
    <property type="entry name" value="DoxX"/>
    <property type="match status" value="1"/>
</dbReference>
<evidence type="ECO:0000256" key="8">
    <source>
        <dbReference type="SAM" id="Phobius"/>
    </source>
</evidence>
<evidence type="ECO:0000256" key="1">
    <source>
        <dbReference type="ARBA" id="ARBA00004651"/>
    </source>
</evidence>
<feature type="compositionally biased region" description="Low complexity" evidence="7">
    <location>
        <begin position="193"/>
        <end position="204"/>
    </location>
</feature>
<protein>
    <submittedName>
        <fullName evidence="9">DoxX family protein</fullName>
    </submittedName>
</protein>
<accession>A0A7D7LTP1</accession>
<dbReference type="Proteomes" id="UP000515663">
    <property type="component" value="Chromosome"/>
</dbReference>
<keyword evidence="3" id="KW-1003">Cell membrane</keyword>
<evidence type="ECO:0000256" key="5">
    <source>
        <dbReference type="ARBA" id="ARBA00022989"/>
    </source>
</evidence>
<evidence type="ECO:0000256" key="3">
    <source>
        <dbReference type="ARBA" id="ARBA00022475"/>
    </source>
</evidence>
<feature type="transmembrane region" description="Helical" evidence="8">
    <location>
        <begin position="356"/>
        <end position="375"/>
    </location>
</feature>
<feature type="compositionally biased region" description="Basic and acidic residues" evidence="7">
    <location>
        <begin position="1"/>
        <end position="14"/>
    </location>
</feature>
<evidence type="ECO:0000256" key="7">
    <source>
        <dbReference type="SAM" id="MobiDB-lite"/>
    </source>
</evidence>
<evidence type="ECO:0000256" key="6">
    <source>
        <dbReference type="ARBA" id="ARBA00023136"/>
    </source>
</evidence>
<feature type="compositionally biased region" description="Pro residues" evidence="7">
    <location>
        <begin position="114"/>
        <end position="131"/>
    </location>
</feature>
<feature type="compositionally biased region" description="Polar residues" evidence="7">
    <location>
        <begin position="145"/>
        <end position="159"/>
    </location>
</feature>
<dbReference type="EMBL" id="CP059491">
    <property type="protein sequence ID" value="QMT00355.1"/>
    <property type="molecule type" value="Genomic_DNA"/>
</dbReference>
<gene>
    <name evidence="9" type="ORF">H1R19_15710</name>
</gene>
<keyword evidence="6 8" id="KW-0472">Membrane</keyword>
<feature type="transmembrane region" description="Helical" evidence="8">
    <location>
        <begin position="387"/>
        <end position="407"/>
    </location>
</feature>
<feature type="transmembrane region" description="Helical" evidence="8">
    <location>
        <begin position="293"/>
        <end position="317"/>
    </location>
</feature>
<dbReference type="PANTHER" id="PTHR33452">
    <property type="entry name" value="OXIDOREDUCTASE CATD-RELATED"/>
    <property type="match status" value="1"/>
</dbReference>
<feature type="transmembrane region" description="Helical" evidence="8">
    <location>
        <begin position="247"/>
        <end position="265"/>
    </location>
</feature>
<proteinExistence type="inferred from homology"/>
<dbReference type="InterPro" id="IPR032808">
    <property type="entry name" value="DoxX"/>
</dbReference>
<sequence>MSERDTSGRSERDTFGAGATSPYDEPTGQIEVPGPAAGTPGGPDAQVPPAPAPPPVADRDDFYTRHARRSPAPYSRVDDLDDLDPGDVETRQVHGAGNRVPPAQVPTPAAGAPAPAPSAPNPPAPNPPAPNPTDDFETVEFARTPTPTSTGPADDTVTTPEPALPPVGTSRYDFLDDEDDLAGTSTRGARSSDTALLDDAPPADDAGRTRRRFGRRRRDDLDDARSSAADEDLEDALAKSRRGTIDLGLLLLRVALGAVVGAHGLQKLFGLWNGPRLGGFESMLVDGGFNADYAQILAIVGALSETVGGLMVILGLLTPIGASAILGTMLVAAAYKISAAGGFTFFAAAGGVEFELFLAVAAAVVILTGPGLYSLDYPRGWARRPFVGSFLWLIVGAAAAVAVWILANGTNPLN</sequence>
<evidence type="ECO:0000256" key="4">
    <source>
        <dbReference type="ARBA" id="ARBA00022692"/>
    </source>
</evidence>
<keyword evidence="4 8" id="KW-0812">Transmembrane</keyword>
<evidence type="ECO:0000313" key="10">
    <source>
        <dbReference type="Proteomes" id="UP000515663"/>
    </source>
</evidence>
<evidence type="ECO:0000313" key="9">
    <source>
        <dbReference type="EMBL" id="QMT00355.1"/>
    </source>
</evidence>
<keyword evidence="5 8" id="KW-1133">Transmembrane helix</keyword>
<reference evidence="10" key="1">
    <citation type="submission" date="2020-07" db="EMBL/GenBank/DDBJ databases">
        <title>novel species isolated from the respiratory tract of Marmot.</title>
        <authorList>
            <person name="Zhang G."/>
        </authorList>
    </citation>
    <scope>NUCLEOTIDE SEQUENCE [LARGE SCALE GENOMIC DNA]</scope>
    <source>
        <strain evidence="10">686</strain>
    </source>
</reference>
<dbReference type="GO" id="GO:0005886">
    <property type="term" value="C:plasma membrane"/>
    <property type="evidence" value="ECO:0007669"/>
    <property type="project" value="UniProtKB-SubCell"/>
</dbReference>
<feature type="transmembrane region" description="Helical" evidence="8">
    <location>
        <begin position="324"/>
        <end position="350"/>
    </location>
</feature>
<name>A0A7D7LTP1_9ACTN</name>
<keyword evidence="10" id="KW-1185">Reference proteome</keyword>
<comment type="subcellular location">
    <subcellularLocation>
        <location evidence="1">Cell membrane</location>
        <topology evidence="1">Multi-pass membrane protein</topology>
    </subcellularLocation>
</comment>
<dbReference type="AlphaFoldDB" id="A0A7D7LTP1"/>
<evidence type="ECO:0000256" key="2">
    <source>
        <dbReference type="ARBA" id="ARBA00006679"/>
    </source>
</evidence>
<feature type="compositionally biased region" description="Pro residues" evidence="7">
    <location>
        <begin position="46"/>
        <end position="56"/>
    </location>
</feature>
<feature type="compositionally biased region" description="Polar residues" evidence="7">
    <location>
        <begin position="183"/>
        <end position="192"/>
    </location>
</feature>
<feature type="compositionally biased region" description="Low complexity" evidence="7">
    <location>
        <begin position="33"/>
        <end position="45"/>
    </location>
</feature>
<organism evidence="9 10">
    <name type="scientific">Gordonia jinghuaiqii</name>
    <dbReference type="NCBI Taxonomy" id="2758710"/>
    <lineage>
        <taxon>Bacteria</taxon>
        <taxon>Bacillati</taxon>
        <taxon>Actinomycetota</taxon>
        <taxon>Actinomycetes</taxon>
        <taxon>Mycobacteriales</taxon>
        <taxon>Gordoniaceae</taxon>
        <taxon>Gordonia</taxon>
    </lineage>
</organism>
<feature type="region of interest" description="Disordered" evidence="7">
    <location>
        <begin position="1"/>
        <end position="235"/>
    </location>
</feature>